<name>A0AAD8XVL5_9STRA</name>
<evidence type="ECO:0000256" key="4">
    <source>
        <dbReference type="PROSITE-ProRule" id="PRU00134"/>
    </source>
</evidence>
<dbReference type="AlphaFoldDB" id="A0AAD8XVL5"/>
<feature type="compositionally biased region" description="Basic residues" evidence="5">
    <location>
        <begin position="1"/>
        <end position="16"/>
    </location>
</feature>
<keyword evidence="1" id="KW-0479">Metal-binding</keyword>
<feature type="compositionally biased region" description="Basic and acidic residues" evidence="5">
    <location>
        <begin position="17"/>
        <end position="27"/>
    </location>
</feature>
<sequence length="276" mass="31396">MGRKRNQGKARKAAKAKAREAAEEERGNNNQKADGQQQSLADQMQQLEMIGNMSRHDTTIKCRHGFEETETLADFSSEFILAFREAFYGVANEAEAALSACLIAAAKATKDKFAEVWNDSTNMEIAISFILRAGTIAILEDEHKSAKDCALFARFLEQYAAVQFKQTQVLINWSKIIRRGDEHSLVKFFRRRIPCCCLDEKYQVVKSITKMGICYNPKCHFPDGCVERSKLLYCSRCRIVTYCSRECQKACWTKHKLQCDKDAGLKAKFDAEQQNS</sequence>
<reference evidence="7" key="1">
    <citation type="submission" date="2023-06" db="EMBL/GenBank/DDBJ databases">
        <title>Survivors Of The Sea: Transcriptome response of Skeletonema marinoi to long-term dormancy.</title>
        <authorList>
            <person name="Pinder M.I.M."/>
            <person name="Kourtchenko O."/>
            <person name="Robertson E.K."/>
            <person name="Larsson T."/>
            <person name="Maumus F."/>
            <person name="Osuna-Cruz C.M."/>
            <person name="Vancaester E."/>
            <person name="Stenow R."/>
            <person name="Vandepoele K."/>
            <person name="Ploug H."/>
            <person name="Bruchert V."/>
            <person name="Godhe A."/>
            <person name="Topel M."/>
        </authorList>
    </citation>
    <scope>NUCLEOTIDE SEQUENCE</scope>
    <source>
        <strain evidence="7">R05AC</strain>
    </source>
</reference>
<organism evidence="7 8">
    <name type="scientific">Skeletonema marinoi</name>
    <dbReference type="NCBI Taxonomy" id="267567"/>
    <lineage>
        <taxon>Eukaryota</taxon>
        <taxon>Sar</taxon>
        <taxon>Stramenopiles</taxon>
        <taxon>Ochrophyta</taxon>
        <taxon>Bacillariophyta</taxon>
        <taxon>Coscinodiscophyceae</taxon>
        <taxon>Thalassiosirophycidae</taxon>
        <taxon>Thalassiosirales</taxon>
        <taxon>Skeletonemataceae</taxon>
        <taxon>Skeletonema</taxon>
        <taxon>Skeletonema marinoi-dohrnii complex</taxon>
    </lineage>
</organism>
<protein>
    <recommendedName>
        <fullName evidence="6">MYND-type domain-containing protein</fullName>
    </recommendedName>
</protein>
<evidence type="ECO:0000256" key="1">
    <source>
        <dbReference type="ARBA" id="ARBA00022723"/>
    </source>
</evidence>
<keyword evidence="3" id="KW-0862">Zinc</keyword>
<evidence type="ECO:0000259" key="6">
    <source>
        <dbReference type="PROSITE" id="PS50865"/>
    </source>
</evidence>
<keyword evidence="2 4" id="KW-0863">Zinc-finger</keyword>
<feature type="compositionally biased region" description="Low complexity" evidence="5">
    <location>
        <begin position="28"/>
        <end position="39"/>
    </location>
</feature>
<evidence type="ECO:0000313" key="8">
    <source>
        <dbReference type="Proteomes" id="UP001224775"/>
    </source>
</evidence>
<dbReference type="Gene3D" id="6.10.140.2220">
    <property type="match status" value="1"/>
</dbReference>
<dbReference type="PROSITE" id="PS50865">
    <property type="entry name" value="ZF_MYND_2"/>
    <property type="match status" value="1"/>
</dbReference>
<proteinExistence type="predicted"/>
<dbReference type="SUPFAM" id="SSF144232">
    <property type="entry name" value="HIT/MYND zinc finger-like"/>
    <property type="match status" value="1"/>
</dbReference>
<dbReference type="Proteomes" id="UP001224775">
    <property type="component" value="Unassembled WGS sequence"/>
</dbReference>
<evidence type="ECO:0000256" key="3">
    <source>
        <dbReference type="ARBA" id="ARBA00022833"/>
    </source>
</evidence>
<feature type="region of interest" description="Disordered" evidence="5">
    <location>
        <begin position="1"/>
        <end position="39"/>
    </location>
</feature>
<dbReference type="GO" id="GO:0008270">
    <property type="term" value="F:zinc ion binding"/>
    <property type="evidence" value="ECO:0007669"/>
    <property type="project" value="UniProtKB-KW"/>
</dbReference>
<dbReference type="InterPro" id="IPR002893">
    <property type="entry name" value="Znf_MYND"/>
</dbReference>
<dbReference type="Pfam" id="PF01753">
    <property type="entry name" value="zf-MYND"/>
    <property type="match status" value="1"/>
</dbReference>
<feature type="domain" description="MYND-type" evidence="6">
    <location>
        <begin position="225"/>
        <end position="259"/>
    </location>
</feature>
<accession>A0AAD8XVL5</accession>
<keyword evidence="8" id="KW-1185">Reference proteome</keyword>
<gene>
    <name evidence="7" type="ORF">QTG54_015012</name>
</gene>
<evidence type="ECO:0000256" key="2">
    <source>
        <dbReference type="ARBA" id="ARBA00022771"/>
    </source>
</evidence>
<evidence type="ECO:0000256" key="5">
    <source>
        <dbReference type="SAM" id="MobiDB-lite"/>
    </source>
</evidence>
<comment type="caution">
    <text evidence="7">The sequence shown here is derived from an EMBL/GenBank/DDBJ whole genome shotgun (WGS) entry which is preliminary data.</text>
</comment>
<evidence type="ECO:0000313" key="7">
    <source>
        <dbReference type="EMBL" id="KAK1734245.1"/>
    </source>
</evidence>
<dbReference type="EMBL" id="JATAAI010000040">
    <property type="protein sequence ID" value="KAK1734245.1"/>
    <property type="molecule type" value="Genomic_DNA"/>
</dbReference>